<keyword evidence="2" id="KW-1133">Transmembrane helix</keyword>
<reference evidence="4" key="1">
    <citation type="submission" date="2018-06" db="EMBL/GenBank/DDBJ databases">
        <authorList>
            <person name="Zhirakovskaya E."/>
        </authorList>
    </citation>
    <scope>NUCLEOTIDE SEQUENCE</scope>
</reference>
<dbReference type="AlphaFoldDB" id="A0A3B1D438"/>
<proteinExistence type="predicted"/>
<feature type="domain" description="SbsA Ig-like" evidence="3">
    <location>
        <begin position="141"/>
        <end position="243"/>
    </location>
</feature>
<keyword evidence="1" id="KW-0732">Signal</keyword>
<evidence type="ECO:0000313" key="4">
    <source>
        <dbReference type="EMBL" id="VAX26455.1"/>
    </source>
</evidence>
<keyword evidence="2" id="KW-0812">Transmembrane</keyword>
<evidence type="ECO:0000256" key="2">
    <source>
        <dbReference type="SAM" id="Phobius"/>
    </source>
</evidence>
<evidence type="ECO:0000259" key="3">
    <source>
        <dbReference type="Pfam" id="PF13205"/>
    </source>
</evidence>
<evidence type="ECO:0000256" key="1">
    <source>
        <dbReference type="ARBA" id="ARBA00022729"/>
    </source>
</evidence>
<dbReference type="EMBL" id="UOGF01000012">
    <property type="protein sequence ID" value="VAX26455.1"/>
    <property type="molecule type" value="Genomic_DNA"/>
</dbReference>
<organism evidence="4">
    <name type="scientific">hydrothermal vent metagenome</name>
    <dbReference type="NCBI Taxonomy" id="652676"/>
    <lineage>
        <taxon>unclassified sequences</taxon>
        <taxon>metagenomes</taxon>
        <taxon>ecological metagenomes</taxon>
    </lineage>
</organism>
<gene>
    <name evidence="4" type="ORF">MNBD_NITROSPIRAE01-481</name>
</gene>
<accession>A0A3B1D438</accession>
<sequence>MHRLIRQMRSCCFLSSMIILIAIPLMLTGCGENQNSQTSGSINSDGGFSASIPRNMQKHRSSGKVVTAKLIVDANPPIEMVINHETDQMTARVDELSPRIHTFVIEYYLDGILSATARKEVEIVVGVNAAIDFGASSIVNEVPKVTSTTPSEDATAVEPNATVSAAFSLQLDPLLINADTFTLQSTVGPLAGNVTYTEVSGFSATFTPLTKFALATEYTATLSTGVSSLLGAPLAADHQWRFTIRDGVWKTAEKIETDDAGSVFGPQVALDPNGNAIVAWSQWDATKSNIWANRFVPNTGWGTAEKIETDDAGNALSPEVALDPNGNAIATWSQWDGTRDNIWANRFVPGTGWGTAEKIATDDTGSAFDPQVALDPNGNAIVAWSQWGDTLTNIWANRFAPGTGWEIAEKIEIDDAGGAFSPQVALDPNGNAIVTWRQWDGTRDNIWANRFVPGTGWGTAEKIATDDTGNALDPQMALDPNGNAIVTWRQWDGTRWNIWANRFVPGTGWGTAEKIETDDTGHAVSPQVALDPKGNAIVTWEQSDGTRTDVWANRFLPSTGWGTAEKIETDDAGDASDPQVALDPNGNAIVTWEQSDGTRTDVWANRFVPGIGWRTAEKIEIDDDSVFNFNPQVALDPNGNAIVTWQQWDGTDGTQWNTWANRFE</sequence>
<dbReference type="Pfam" id="PF13205">
    <property type="entry name" value="Big_5"/>
    <property type="match status" value="1"/>
</dbReference>
<feature type="transmembrane region" description="Helical" evidence="2">
    <location>
        <begin position="12"/>
        <end position="29"/>
    </location>
</feature>
<dbReference type="PROSITE" id="PS51257">
    <property type="entry name" value="PROKAR_LIPOPROTEIN"/>
    <property type="match status" value="1"/>
</dbReference>
<name>A0A3B1D438_9ZZZZ</name>
<protein>
    <submittedName>
        <fullName evidence="4">Putative esterase</fullName>
    </submittedName>
</protein>
<keyword evidence="2" id="KW-0472">Membrane</keyword>
<dbReference type="InterPro" id="IPR032812">
    <property type="entry name" value="SbsA_Ig"/>
</dbReference>